<sequence>MARIAQTVGTGIAALGLLLGTAAAAHADEQSYMDYLFAHGWNYRFGISAPSHAIGLGHMICDNIHWNGGPLNGFNGFTQSIVDGTMIEGAQHELCPDTLPH</sequence>
<keyword evidence="1" id="KW-0732">Signal</keyword>
<evidence type="ECO:0000313" key="2">
    <source>
        <dbReference type="EMBL" id="ORA00167.1"/>
    </source>
</evidence>
<accession>A0A5C7Y7B7</accession>
<proteinExistence type="predicted"/>
<feature type="signal peptide" evidence="1">
    <location>
        <begin position="1"/>
        <end position="27"/>
    </location>
</feature>
<feature type="chain" id="PRO_5022952384" evidence="1">
    <location>
        <begin position="28"/>
        <end position="101"/>
    </location>
</feature>
<organism evidence="3 5">
    <name type="scientific">Mycolicibacter arupensis</name>
    <dbReference type="NCBI Taxonomy" id="342002"/>
    <lineage>
        <taxon>Bacteria</taxon>
        <taxon>Bacillati</taxon>
        <taxon>Actinomycetota</taxon>
        <taxon>Actinomycetes</taxon>
        <taxon>Mycobacteriales</taxon>
        <taxon>Mycobacteriaceae</taxon>
        <taxon>Mycolicibacter</taxon>
    </lineage>
</organism>
<dbReference type="EMBL" id="MVHH01000007">
    <property type="protein sequence ID" value="ORA00167.1"/>
    <property type="molecule type" value="Genomic_DNA"/>
</dbReference>
<dbReference type="RefSeq" id="WP_083070845.1">
    <property type="nucleotide sequence ID" value="NZ_JACKUJ010000019.1"/>
</dbReference>
<dbReference type="Proteomes" id="UP000192327">
    <property type="component" value="Unassembled WGS sequence"/>
</dbReference>
<dbReference type="EMBL" id="SSGD01000038">
    <property type="protein sequence ID" value="TXI57348.1"/>
    <property type="molecule type" value="Genomic_DNA"/>
</dbReference>
<evidence type="ECO:0000256" key="1">
    <source>
        <dbReference type="SAM" id="SignalP"/>
    </source>
</evidence>
<name>A0A5C7Y7B7_9MYCO</name>
<evidence type="ECO:0000313" key="5">
    <source>
        <dbReference type="Proteomes" id="UP000321797"/>
    </source>
</evidence>
<dbReference type="Proteomes" id="UP000321797">
    <property type="component" value="Unassembled WGS sequence"/>
</dbReference>
<evidence type="ECO:0000313" key="4">
    <source>
        <dbReference type="Proteomes" id="UP000192327"/>
    </source>
</evidence>
<gene>
    <name evidence="2" type="ORF">BST15_05595</name>
    <name evidence="3" type="ORF">E6Q54_08190</name>
</gene>
<dbReference type="OrthoDB" id="4749236at2"/>
<evidence type="ECO:0000313" key="3">
    <source>
        <dbReference type="EMBL" id="TXI57348.1"/>
    </source>
</evidence>
<keyword evidence="4" id="KW-1185">Reference proteome</keyword>
<reference evidence="2 4" key="1">
    <citation type="submission" date="2016-12" db="EMBL/GenBank/DDBJ databases">
        <title>The new phylogeny of genus Mycobacterium.</title>
        <authorList>
            <person name="Tortoli E."/>
            <person name="Trovato A."/>
            <person name="Cirillo D.M."/>
        </authorList>
    </citation>
    <scope>NUCLEOTIDE SEQUENCE [LARGE SCALE GENOMIC DNA]</scope>
    <source>
        <strain evidence="2 4">DSM 44942</strain>
    </source>
</reference>
<protein>
    <submittedName>
        <fullName evidence="3">DUF732 domain-containing protein</fullName>
    </submittedName>
</protein>
<comment type="caution">
    <text evidence="3">The sequence shown here is derived from an EMBL/GenBank/DDBJ whole genome shotgun (WGS) entry which is preliminary data.</text>
</comment>
<reference evidence="3 5" key="2">
    <citation type="submission" date="2018-09" db="EMBL/GenBank/DDBJ databases">
        <title>Metagenome Assembled Genomes from an Advanced Water Purification Facility.</title>
        <authorList>
            <person name="Stamps B.W."/>
            <person name="Spear J.R."/>
        </authorList>
    </citation>
    <scope>NUCLEOTIDE SEQUENCE [LARGE SCALE GENOMIC DNA]</scope>
    <source>
        <strain evidence="3">Bin_29_2</strain>
    </source>
</reference>
<dbReference type="AlphaFoldDB" id="A0A5C7Y7B7"/>